<keyword evidence="2" id="KW-0732">Signal</keyword>
<dbReference type="GO" id="GO:0006508">
    <property type="term" value="P:proteolysis"/>
    <property type="evidence" value="ECO:0007669"/>
    <property type="project" value="InterPro"/>
</dbReference>
<keyword evidence="4" id="KW-1185">Reference proteome</keyword>
<feature type="active site" description="Proton acceptor" evidence="1">
    <location>
        <position position="201"/>
    </location>
</feature>
<dbReference type="Gene3D" id="2.60.120.700">
    <property type="entry name" value="Peptidase G1"/>
    <property type="match status" value="1"/>
</dbReference>
<organism evidence="3 4">
    <name type="scientific">Collybiopsis luxurians FD-317 M1</name>
    <dbReference type="NCBI Taxonomy" id="944289"/>
    <lineage>
        <taxon>Eukaryota</taxon>
        <taxon>Fungi</taxon>
        <taxon>Dikarya</taxon>
        <taxon>Basidiomycota</taxon>
        <taxon>Agaricomycotina</taxon>
        <taxon>Agaricomycetes</taxon>
        <taxon>Agaricomycetidae</taxon>
        <taxon>Agaricales</taxon>
        <taxon>Marasmiineae</taxon>
        <taxon>Omphalotaceae</taxon>
        <taxon>Collybiopsis</taxon>
        <taxon>Collybiopsis luxurians</taxon>
    </lineage>
</organism>
<dbReference type="SUPFAM" id="SSF49899">
    <property type="entry name" value="Concanavalin A-like lectins/glucanases"/>
    <property type="match status" value="1"/>
</dbReference>
<evidence type="ECO:0000256" key="1">
    <source>
        <dbReference type="PIRSR" id="PIRSR600250-50"/>
    </source>
</evidence>
<reference evidence="3 4" key="1">
    <citation type="submission" date="2014-04" db="EMBL/GenBank/DDBJ databases">
        <title>Evolutionary Origins and Diversification of the Mycorrhizal Mutualists.</title>
        <authorList>
            <consortium name="DOE Joint Genome Institute"/>
            <consortium name="Mycorrhizal Genomics Consortium"/>
            <person name="Kohler A."/>
            <person name="Kuo A."/>
            <person name="Nagy L.G."/>
            <person name="Floudas D."/>
            <person name="Copeland A."/>
            <person name="Barry K.W."/>
            <person name="Cichocki N."/>
            <person name="Veneault-Fourrey C."/>
            <person name="LaButti K."/>
            <person name="Lindquist E.A."/>
            <person name="Lipzen A."/>
            <person name="Lundell T."/>
            <person name="Morin E."/>
            <person name="Murat C."/>
            <person name="Riley R."/>
            <person name="Ohm R."/>
            <person name="Sun H."/>
            <person name="Tunlid A."/>
            <person name="Henrissat B."/>
            <person name="Grigoriev I.V."/>
            <person name="Hibbett D.S."/>
            <person name="Martin F."/>
        </authorList>
    </citation>
    <scope>NUCLEOTIDE SEQUENCE [LARGE SCALE GENOMIC DNA]</scope>
    <source>
        <strain evidence="3 4">FD-317 M1</strain>
    </source>
</reference>
<sequence>MKFSAILLAGAVFASSSVWAIPRELTRRSGRRSNPLSLAAGPQTETTEAANNATIQYSGNWSGAVLTSPPAGETFTTAAGTFTVPTMVTGGTGAAAAWVGIDGDTFATAILQAGVFFEVSGDTVTYGAFYEWWPNFATDIPTELFSMEAGDVITVEIVATSDSQGTITLINQTKKTQFSTPQSAPTKLSFLGGQNAEWIVEDYTQNGGIVALADWGTVTFTNATASTSSRTKVDLSTATIFDIEQFGSILTDVTIDSTSQVSVAYA</sequence>
<protein>
    <recommendedName>
        <fullName evidence="5">Aspergillopepsin</fullName>
    </recommendedName>
</protein>
<dbReference type="EMBL" id="KN834769">
    <property type="protein sequence ID" value="KIK61929.1"/>
    <property type="molecule type" value="Genomic_DNA"/>
</dbReference>
<dbReference type="AlphaFoldDB" id="A0A0D0CGZ9"/>
<dbReference type="OrthoDB" id="2862635at2759"/>
<dbReference type="Pfam" id="PF01828">
    <property type="entry name" value="Peptidase_A4"/>
    <property type="match status" value="1"/>
</dbReference>
<dbReference type="InterPro" id="IPR013320">
    <property type="entry name" value="ConA-like_dom_sf"/>
</dbReference>
<dbReference type="GO" id="GO:0070007">
    <property type="term" value="F:glutamic-type endopeptidase activity"/>
    <property type="evidence" value="ECO:0007669"/>
    <property type="project" value="InterPro"/>
</dbReference>
<dbReference type="HOGENOM" id="CLU_066466_0_1_1"/>
<dbReference type="InterPro" id="IPR038656">
    <property type="entry name" value="Peptidase_G1_sf"/>
</dbReference>
<dbReference type="CDD" id="cd13426">
    <property type="entry name" value="Peptidase_G1"/>
    <property type="match status" value="1"/>
</dbReference>
<name>A0A0D0CGZ9_9AGAR</name>
<dbReference type="PANTHER" id="PTHR37536:SF1">
    <property type="entry name" value="ASPERGILLOPEPSIN, PUTAITVE (AFU_ORTHOLOGUE AFUA_7G01200)"/>
    <property type="match status" value="1"/>
</dbReference>
<evidence type="ECO:0000256" key="2">
    <source>
        <dbReference type="SAM" id="SignalP"/>
    </source>
</evidence>
<feature type="chain" id="PRO_5002207918" description="Aspergillopepsin" evidence="2">
    <location>
        <begin position="21"/>
        <end position="266"/>
    </location>
</feature>
<accession>A0A0D0CGZ9</accession>
<evidence type="ECO:0000313" key="4">
    <source>
        <dbReference type="Proteomes" id="UP000053593"/>
    </source>
</evidence>
<dbReference type="PANTHER" id="PTHR37536">
    <property type="entry name" value="PUTATIVE (AFU_ORTHOLOGUE AFUA_3G02970)-RELATED"/>
    <property type="match status" value="1"/>
</dbReference>
<evidence type="ECO:0000313" key="3">
    <source>
        <dbReference type="EMBL" id="KIK61929.1"/>
    </source>
</evidence>
<feature type="signal peptide" evidence="2">
    <location>
        <begin position="1"/>
        <end position="20"/>
    </location>
</feature>
<dbReference type="Proteomes" id="UP000053593">
    <property type="component" value="Unassembled WGS sequence"/>
</dbReference>
<dbReference type="PRINTS" id="PR00977">
    <property type="entry name" value="SCYTLDPTASE"/>
</dbReference>
<dbReference type="InterPro" id="IPR000250">
    <property type="entry name" value="Peptidase_G1"/>
</dbReference>
<proteinExistence type="predicted"/>
<gene>
    <name evidence="3" type="ORF">GYMLUDRAFT_72971</name>
</gene>
<evidence type="ECO:0008006" key="5">
    <source>
        <dbReference type="Google" id="ProtNLM"/>
    </source>
</evidence>